<protein>
    <recommendedName>
        <fullName evidence="4">Glycosyltransferase</fullName>
        <ecNumber evidence="4">2.4.1.-</ecNumber>
    </recommendedName>
</protein>
<dbReference type="OrthoDB" id="5835829at2759"/>
<dbReference type="CDD" id="cd03784">
    <property type="entry name" value="GT1_Gtf-like"/>
    <property type="match status" value="1"/>
</dbReference>
<keyword evidence="2 3" id="KW-0808">Transferase</keyword>
<evidence type="ECO:0000256" key="4">
    <source>
        <dbReference type="RuleBase" id="RU362057"/>
    </source>
</evidence>
<keyword evidence="3" id="KW-0328">Glycosyltransferase</keyword>
<dbReference type="Pfam" id="PF00201">
    <property type="entry name" value="UDPGT"/>
    <property type="match status" value="1"/>
</dbReference>
<dbReference type="InterPro" id="IPR035595">
    <property type="entry name" value="UDP_glycos_trans_CS"/>
</dbReference>
<name>A0A834Z3M9_TETSI</name>
<evidence type="ECO:0000313" key="5">
    <source>
        <dbReference type="EMBL" id="KAF8398715.1"/>
    </source>
</evidence>
<dbReference type="FunFam" id="3.40.50.2000:FF:000060">
    <property type="entry name" value="Glycosyltransferase"/>
    <property type="match status" value="1"/>
</dbReference>
<dbReference type="Proteomes" id="UP000655225">
    <property type="component" value="Unassembled WGS sequence"/>
</dbReference>
<dbReference type="GO" id="GO:0035251">
    <property type="term" value="F:UDP-glucosyltransferase activity"/>
    <property type="evidence" value="ECO:0007669"/>
    <property type="project" value="TreeGrafter"/>
</dbReference>
<comment type="similarity">
    <text evidence="1 3">Belongs to the UDP-glycosyltransferase family.</text>
</comment>
<comment type="caution">
    <text evidence="5">The sequence shown here is derived from an EMBL/GenBank/DDBJ whole genome shotgun (WGS) entry which is preliminary data.</text>
</comment>
<dbReference type="EMBL" id="JABCRI010000010">
    <property type="protein sequence ID" value="KAF8398715.1"/>
    <property type="molecule type" value="Genomic_DNA"/>
</dbReference>
<dbReference type="EC" id="2.4.1.-" evidence="4"/>
<dbReference type="PROSITE" id="PS00375">
    <property type="entry name" value="UDPGT"/>
    <property type="match status" value="1"/>
</dbReference>
<dbReference type="InterPro" id="IPR002213">
    <property type="entry name" value="UDP_glucos_trans"/>
</dbReference>
<keyword evidence="6" id="KW-1185">Reference proteome</keyword>
<evidence type="ECO:0000256" key="3">
    <source>
        <dbReference type="RuleBase" id="RU003718"/>
    </source>
</evidence>
<dbReference type="AlphaFoldDB" id="A0A834Z3M9"/>
<dbReference type="SUPFAM" id="SSF53756">
    <property type="entry name" value="UDP-Glycosyltransferase/glycogen phosphorylase"/>
    <property type="match status" value="1"/>
</dbReference>
<sequence>MASPTSVPHVVIFPFMAQGHTLPLVDLSRILARRGLKVTIITTPANASSILPQIVKHSNIHLTEIPFTPVDGLPEGCENTTHLPSMRLLATFIKATEGLQQGFELILRDMCQAEPESESRPICVISSFFLGWTLQTCLKFGIPRLVFHGMGVLTMAVFKSAWFEEPHRHVLLDSEPFEVPGLSLPFELTLEDLYESHRVPLRDDPLCQILSKLEEDDVNSWGVVANSFIEMDQDYVPRLNSLYRNGARTWCAGPFFMYDEMGVQNGDPNIEWLNQIPRHPNSVIYVSFGSQSNVSDTELDELACGLELSGHYFMWVVRSQTWSPPDGFEVRMKGRGVIVRDWVDQRRILAHSAIGVFLSHCGWNSILESFSFGVPLLAWPMAADQPLNAKFVEGLGAGMRMGVIGRERISEAVKELMGGGEKGSMAREKAQEWAIVAKQAVQEVEERNM</sequence>
<evidence type="ECO:0000256" key="2">
    <source>
        <dbReference type="ARBA" id="ARBA00022679"/>
    </source>
</evidence>
<gene>
    <name evidence="5" type="ORF">HHK36_014572</name>
</gene>
<reference evidence="5 6" key="1">
    <citation type="submission" date="2020-04" db="EMBL/GenBank/DDBJ databases">
        <title>Plant Genome Project.</title>
        <authorList>
            <person name="Zhang R.-G."/>
        </authorList>
    </citation>
    <scope>NUCLEOTIDE SEQUENCE [LARGE SCALE GENOMIC DNA]</scope>
    <source>
        <strain evidence="5">YNK0</strain>
        <tissue evidence="5">Leaf</tissue>
    </source>
</reference>
<dbReference type="PANTHER" id="PTHR48047:SF218">
    <property type="entry name" value="GLYCOSYLTRANSFERASE"/>
    <property type="match status" value="1"/>
</dbReference>
<dbReference type="Gene3D" id="3.40.50.2000">
    <property type="entry name" value="Glycogen Phosphorylase B"/>
    <property type="match status" value="2"/>
</dbReference>
<dbReference type="OMA" id="FEPGAMI"/>
<evidence type="ECO:0000313" key="6">
    <source>
        <dbReference type="Proteomes" id="UP000655225"/>
    </source>
</evidence>
<organism evidence="5 6">
    <name type="scientific">Tetracentron sinense</name>
    <name type="common">Spur-leaf</name>
    <dbReference type="NCBI Taxonomy" id="13715"/>
    <lineage>
        <taxon>Eukaryota</taxon>
        <taxon>Viridiplantae</taxon>
        <taxon>Streptophyta</taxon>
        <taxon>Embryophyta</taxon>
        <taxon>Tracheophyta</taxon>
        <taxon>Spermatophyta</taxon>
        <taxon>Magnoliopsida</taxon>
        <taxon>Trochodendrales</taxon>
        <taxon>Trochodendraceae</taxon>
        <taxon>Tetracentron</taxon>
    </lineage>
</organism>
<proteinExistence type="inferred from homology"/>
<accession>A0A834Z3M9</accession>
<evidence type="ECO:0000256" key="1">
    <source>
        <dbReference type="ARBA" id="ARBA00009995"/>
    </source>
</evidence>
<dbReference type="PANTHER" id="PTHR48047">
    <property type="entry name" value="GLYCOSYLTRANSFERASE"/>
    <property type="match status" value="1"/>
</dbReference>